<evidence type="ECO:0000256" key="5">
    <source>
        <dbReference type="SAM" id="SignalP"/>
    </source>
</evidence>
<comment type="similarity">
    <text evidence="2">Belongs to the bacterial solute-binding protein 1 family.</text>
</comment>
<organism evidence="6 7">
    <name type="scientific">Microlunatus ginsengisoli</name>
    <dbReference type="NCBI Taxonomy" id="363863"/>
    <lineage>
        <taxon>Bacteria</taxon>
        <taxon>Bacillati</taxon>
        <taxon>Actinomycetota</taxon>
        <taxon>Actinomycetes</taxon>
        <taxon>Propionibacteriales</taxon>
        <taxon>Propionibacteriaceae</taxon>
        <taxon>Microlunatus</taxon>
    </lineage>
</organism>
<dbReference type="PROSITE" id="PS51257">
    <property type="entry name" value="PROKAR_LIPOPROTEIN"/>
    <property type="match status" value="1"/>
</dbReference>
<dbReference type="Pfam" id="PF01547">
    <property type="entry name" value="SBP_bac_1"/>
    <property type="match status" value="1"/>
</dbReference>
<evidence type="ECO:0000313" key="7">
    <source>
        <dbReference type="Proteomes" id="UP001501490"/>
    </source>
</evidence>
<name>A0ABP6ZDB9_9ACTN</name>
<evidence type="ECO:0000256" key="3">
    <source>
        <dbReference type="ARBA" id="ARBA00022448"/>
    </source>
</evidence>
<dbReference type="PANTHER" id="PTHR43649">
    <property type="entry name" value="ARABINOSE-BINDING PROTEIN-RELATED"/>
    <property type="match status" value="1"/>
</dbReference>
<keyword evidence="4 5" id="KW-0732">Signal</keyword>
<dbReference type="RefSeq" id="WP_344801231.1">
    <property type="nucleotide sequence ID" value="NZ_BAABAB010000002.1"/>
</dbReference>
<dbReference type="SUPFAM" id="SSF53850">
    <property type="entry name" value="Periplasmic binding protein-like II"/>
    <property type="match status" value="1"/>
</dbReference>
<comment type="caution">
    <text evidence="6">The sequence shown here is derived from an EMBL/GenBank/DDBJ whole genome shotgun (WGS) entry which is preliminary data.</text>
</comment>
<dbReference type="Proteomes" id="UP001501490">
    <property type="component" value="Unassembled WGS sequence"/>
</dbReference>
<gene>
    <name evidence="6" type="ORF">GCM10022236_02420</name>
</gene>
<evidence type="ECO:0000256" key="2">
    <source>
        <dbReference type="ARBA" id="ARBA00008520"/>
    </source>
</evidence>
<dbReference type="Gene3D" id="3.40.190.10">
    <property type="entry name" value="Periplasmic binding protein-like II"/>
    <property type="match status" value="1"/>
</dbReference>
<dbReference type="PANTHER" id="PTHR43649:SF31">
    <property type="entry name" value="SN-GLYCEROL-3-PHOSPHATE-BINDING PERIPLASMIC PROTEIN UGPB"/>
    <property type="match status" value="1"/>
</dbReference>
<dbReference type="EMBL" id="BAABAB010000002">
    <property type="protein sequence ID" value="GAA3604173.1"/>
    <property type="molecule type" value="Genomic_DNA"/>
</dbReference>
<evidence type="ECO:0000256" key="4">
    <source>
        <dbReference type="ARBA" id="ARBA00022729"/>
    </source>
</evidence>
<proteinExistence type="inferred from homology"/>
<reference evidence="7" key="1">
    <citation type="journal article" date="2019" name="Int. J. Syst. Evol. Microbiol.">
        <title>The Global Catalogue of Microorganisms (GCM) 10K type strain sequencing project: providing services to taxonomists for standard genome sequencing and annotation.</title>
        <authorList>
            <consortium name="The Broad Institute Genomics Platform"/>
            <consortium name="The Broad Institute Genome Sequencing Center for Infectious Disease"/>
            <person name="Wu L."/>
            <person name="Ma J."/>
        </authorList>
    </citation>
    <scope>NUCLEOTIDE SEQUENCE [LARGE SCALE GENOMIC DNA]</scope>
    <source>
        <strain evidence="7">JCM 16929</strain>
    </source>
</reference>
<keyword evidence="3" id="KW-0813">Transport</keyword>
<evidence type="ECO:0000313" key="6">
    <source>
        <dbReference type="EMBL" id="GAA3604173.1"/>
    </source>
</evidence>
<comment type="subcellular location">
    <subcellularLocation>
        <location evidence="1">Cell envelope</location>
    </subcellularLocation>
</comment>
<dbReference type="InterPro" id="IPR050490">
    <property type="entry name" value="Bact_solute-bd_prot1"/>
</dbReference>
<protein>
    <submittedName>
        <fullName evidence="6">Sugar ABC transporter substrate-binding protein</fullName>
    </submittedName>
</protein>
<feature type="signal peptide" evidence="5">
    <location>
        <begin position="1"/>
        <end position="26"/>
    </location>
</feature>
<feature type="chain" id="PRO_5046892183" evidence="5">
    <location>
        <begin position="27"/>
        <end position="463"/>
    </location>
</feature>
<dbReference type="InterPro" id="IPR006059">
    <property type="entry name" value="SBP"/>
</dbReference>
<evidence type="ECO:0000256" key="1">
    <source>
        <dbReference type="ARBA" id="ARBA00004196"/>
    </source>
</evidence>
<sequence>MARIRKRLGIGIVGAAILSLALTACGGGGSDSGGADSQGGAIDTSNASGEISYWLWDANQLPAYQKCADDFHAKNPNITVKITQAAWDDYWAKITNGFVGGTAPDVFTNHLSKYPEFVNQEQLVPLDDTLKKDGIDTSIYQQGLADLWVGQDGKRYGLPKDFDTVSVFYNKKLIADAGIKESDLQNMTWNPDDGGTYEKTIAHLTVDANGKRGDEAGFDKSKVKVYGLGLDGGSGSGNGQTQWSMYTGTLPWQFTDKNPWGTHYNYDNADFQKTMGWMHSLIEKGYMPSLEAVTGQSSADIYGAGKYAMVTNGSWMIGQMYGYKGIETGTAPTPVGPSGKRSSMYNGLADSIWVGSKNKPAAAKWVEYLASADCQDVVGEKGVVFPAVKTSTDKAEAAFKAKGIDVSSFLVQVKDGTTFLFPITDHASQIDGIMHPAMDAVFTGKAQPSSLTDANNQVNGLFG</sequence>
<dbReference type="CDD" id="cd13585">
    <property type="entry name" value="PBP2_TMBP_like"/>
    <property type="match status" value="1"/>
</dbReference>
<keyword evidence="7" id="KW-1185">Reference proteome</keyword>
<accession>A0ABP6ZDB9</accession>